<evidence type="ECO:0000256" key="2">
    <source>
        <dbReference type="ARBA" id="ARBA00022679"/>
    </source>
</evidence>
<dbReference type="EMBL" id="JBGUBD010000001">
    <property type="protein sequence ID" value="MFA9477093.1"/>
    <property type="molecule type" value="Genomic_DNA"/>
</dbReference>
<comment type="catalytic activity">
    <reaction evidence="7 9 10">
        <text>2-(2-carboxy-4-methylthiazol-5-yl)ethyl phosphate + 4-amino-2-methyl-5-(diphosphooxymethyl)pyrimidine + 2 H(+) = thiamine phosphate + CO2 + diphosphate</text>
        <dbReference type="Rhea" id="RHEA:47848"/>
        <dbReference type="ChEBI" id="CHEBI:15378"/>
        <dbReference type="ChEBI" id="CHEBI:16526"/>
        <dbReference type="ChEBI" id="CHEBI:33019"/>
        <dbReference type="ChEBI" id="CHEBI:37575"/>
        <dbReference type="ChEBI" id="CHEBI:57841"/>
        <dbReference type="ChEBI" id="CHEBI:62890"/>
        <dbReference type="EC" id="2.5.1.3"/>
    </reaction>
</comment>
<dbReference type="InterPro" id="IPR036206">
    <property type="entry name" value="ThiamineP_synth_sf"/>
</dbReference>
<dbReference type="PIRSF" id="PIRSF000512">
    <property type="entry name" value="TMP_PPase_Cyanobac_prd"/>
    <property type="match status" value="1"/>
</dbReference>
<evidence type="ECO:0000256" key="3">
    <source>
        <dbReference type="ARBA" id="ARBA00022723"/>
    </source>
</evidence>
<dbReference type="Pfam" id="PF02581">
    <property type="entry name" value="TMP-TENI"/>
    <property type="match status" value="1"/>
</dbReference>
<evidence type="ECO:0000259" key="12">
    <source>
        <dbReference type="Pfam" id="PF02581"/>
    </source>
</evidence>
<dbReference type="HAMAP" id="MF_00097">
    <property type="entry name" value="TMP_synthase"/>
    <property type="match status" value="1"/>
</dbReference>
<evidence type="ECO:0000256" key="10">
    <source>
        <dbReference type="RuleBase" id="RU003826"/>
    </source>
</evidence>
<dbReference type="InterPro" id="IPR034291">
    <property type="entry name" value="TMP_synthase"/>
</dbReference>
<dbReference type="PANTHER" id="PTHR20857:SF15">
    <property type="entry name" value="THIAMINE-PHOSPHATE SYNTHASE"/>
    <property type="match status" value="1"/>
</dbReference>
<feature type="binding site" evidence="9">
    <location>
        <position position="211"/>
    </location>
    <ligand>
        <name>4-amino-2-methyl-5-(diphosphooxymethyl)pyrimidine</name>
        <dbReference type="ChEBI" id="CHEBI:57841"/>
    </ligand>
</feature>
<feature type="binding site" evidence="9">
    <location>
        <position position="306"/>
    </location>
    <ligand>
        <name>2-[(2R,5Z)-2-carboxy-4-methylthiazol-5(2H)-ylidene]ethyl phosphate</name>
        <dbReference type="ChEBI" id="CHEBI:62899"/>
    </ligand>
</feature>
<keyword evidence="2 9" id="KW-0808">Transferase</keyword>
<comment type="similarity">
    <text evidence="9 10">Belongs to the thiamine-phosphate synthase family.</text>
</comment>
<protein>
    <recommendedName>
        <fullName evidence="9">Thiamine-phosphate synthase</fullName>
        <shortName evidence="9">TP synthase</shortName>
        <shortName evidence="9">TPS</shortName>
        <ecNumber evidence="9">2.5.1.3</ecNumber>
    </recommendedName>
    <alternativeName>
        <fullName evidence="9">Thiamine-phosphate pyrophosphorylase</fullName>
        <shortName evidence="9">TMP pyrophosphorylase</shortName>
        <shortName evidence="9">TMP-PPase</shortName>
    </alternativeName>
</protein>
<dbReference type="Proteomes" id="UP001575105">
    <property type="component" value="Unassembled WGS sequence"/>
</dbReference>
<keyword evidence="15" id="KW-1185">Reference proteome</keyword>
<keyword evidence="3 9" id="KW-0479">Metal-binding</keyword>
<evidence type="ECO:0000256" key="6">
    <source>
        <dbReference type="ARBA" id="ARBA00047334"/>
    </source>
</evidence>
<gene>
    <name evidence="9 14" type="primary">thiE</name>
    <name evidence="14" type="ORF">ACERK3_02180</name>
</gene>
<evidence type="ECO:0000256" key="1">
    <source>
        <dbReference type="ARBA" id="ARBA00005165"/>
    </source>
</evidence>
<feature type="binding site" evidence="9">
    <location>
        <begin position="179"/>
        <end position="183"/>
    </location>
    <ligand>
        <name>4-amino-2-methyl-5-(diphosphooxymethyl)pyrimidine</name>
        <dbReference type="ChEBI" id="CHEBI:57841"/>
    </ligand>
</feature>
<comment type="cofactor">
    <cofactor evidence="9">
        <name>Mg(2+)</name>
        <dbReference type="ChEBI" id="CHEBI:18420"/>
    </cofactor>
    <text evidence="9">Binds 1 Mg(2+) ion per subunit.</text>
</comment>
<evidence type="ECO:0000256" key="8">
    <source>
        <dbReference type="ARBA" id="ARBA00047883"/>
    </source>
</evidence>
<feature type="domain" description="ThiD2" evidence="13">
    <location>
        <begin position="6"/>
        <end position="133"/>
    </location>
</feature>
<dbReference type="EC" id="2.5.1.3" evidence="9"/>
<feature type="domain" description="Thiamine phosphate synthase/TenI" evidence="12">
    <location>
        <begin position="151"/>
        <end position="328"/>
    </location>
</feature>
<organism evidence="14 15">
    <name type="scientific">Natronomicrosphaera hydrolytica</name>
    <dbReference type="NCBI Taxonomy" id="3242702"/>
    <lineage>
        <taxon>Bacteria</taxon>
        <taxon>Pseudomonadati</taxon>
        <taxon>Planctomycetota</taxon>
        <taxon>Phycisphaerae</taxon>
        <taxon>Phycisphaerales</taxon>
        <taxon>Phycisphaeraceae</taxon>
        <taxon>Natronomicrosphaera</taxon>
    </lineage>
</organism>
<comment type="caution">
    <text evidence="9">Lacks conserved residue(s) required for the propagation of feature annotation.</text>
</comment>
<feature type="binding site" evidence="9">
    <location>
        <position position="279"/>
    </location>
    <ligand>
        <name>4-amino-2-methyl-5-(diphosphooxymethyl)pyrimidine</name>
        <dbReference type="ChEBI" id="CHEBI:57841"/>
    </ligand>
</feature>
<evidence type="ECO:0000256" key="11">
    <source>
        <dbReference type="RuleBase" id="RU004253"/>
    </source>
</evidence>
<evidence type="ECO:0000259" key="13">
    <source>
        <dbReference type="Pfam" id="PF17792"/>
    </source>
</evidence>
<dbReference type="NCBIfam" id="TIGR00693">
    <property type="entry name" value="thiE"/>
    <property type="match status" value="1"/>
</dbReference>
<dbReference type="RefSeq" id="WP_425344015.1">
    <property type="nucleotide sequence ID" value="NZ_JBGUBD010000001.1"/>
</dbReference>
<evidence type="ECO:0000256" key="5">
    <source>
        <dbReference type="ARBA" id="ARBA00022977"/>
    </source>
</evidence>
<dbReference type="PANTHER" id="PTHR20857">
    <property type="entry name" value="THIAMINE-PHOSPHATE PYROPHOSPHORYLASE"/>
    <property type="match status" value="1"/>
</dbReference>
<dbReference type="Pfam" id="PF17792">
    <property type="entry name" value="ThiD2"/>
    <property type="match status" value="1"/>
</dbReference>
<dbReference type="SUPFAM" id="SSF51391">
    <property type="entry name" value="Thiamin phosphate synthase"/>
    <property type="match status" value="1"/>
</dbReference>
<comment type="function">
    <text evidence="9">Condenses 4-methyl-5-(beta-hydroxyethyl)thiazole monophosphate (THZ-P) and 2-methyl-4-amino-5-hydroxymethyl pyrimidine pyrophosphate (HMP-PP) to form thiamine monophosphate (TMP).</text>
</comment>
<sequence length="353" mass="37117">MTDVGRILDANANRAREALRVMEEAARFVLDDAAMTEAIKQLRHDLAAAVSGVAGLEASRDTPGDVGTRITTEAEQSRAGVAEVAIAAGKRLSEALRAMEEYGKTLPRGDDVGSPAFASRVESLRYRGYDIEQRLTAAMGTGRRQQWRLCVLISESLCPDRDWLTVAEACIEGGADCLQLREKSLEAGALLERASRLVELARPSGVSVVVNDRPDVALLAGADGVHVGQGDLSVRGVRQLVGRQLLVGVSTSKLAQAEQALADGADYCGVGPMFETTTKLKKHIVGPGYLKQYVGWGRLPHLAIGGVSPSNVAALVAAGVEGVAVSSCVCGDASPRAVCERLLSKLADASVSS</sequence>
<evidence type="ECO:0000313" key="15">
    <source>
        <dbReference type="Proteomes" id="UP001575105"/>
    </source>
</evidence>
<dbReference type="InterPro" id="IPR022998">
    <property type="entry name" value="ThiamineP_synth_TenI"/>
</dbReference>
<dbReference type="GO" id="GO:0004789">
    <property type="term" value="F:thiamine-phosphate diphosphorylase activity"/>
    <property type="evidence" value="ECO:0007669"/>
    <property type="project" value="UniProtKB-EC"/>
</dbReference>
<evidence type="ECO:0000256" key="9">
    <source>
        <dbReference type="HAMAP-Rule" id="MF_00097"/>
    </source>
</evidence>
<dbReference type="InterPro" id="IPR041397">
    <property type="entry name" value="ThiD2"/>
</dbReference>
<dbReference type="CDD" id="cd00564">
    <property type="entry name" value="TMP_TenI"/>
    <property type="match status" value="1"/>
</dbReference>
<comment type="catalytic activity">
    <reaction evidence="8 9 10">
        <text>2-[(2R,5Z)-2-carboxy-4-methylthiazol-5(2H)-ylidene]ethyl phosphate + 4-amino-2-methyl-5-(diphosphooxymethyl)pyrimidine + 2 H(+) = thiamine phosphate + CO2 + diphosphate</text>
        <dbReference type="Rhea" id="RHEA:47844"/>
        <dbReference type="ChEBI" id="CHEBI:15378"/>
        <dbReference type="ChEBI" id="CHEBI:16526"/>
        <dbReference type="ChEBI" id="CHEBI:33019"/>
        <dbReference type="ChEBI" id="CHEBI:37575"/>
        <dbReference type="ChEBI" id="CHEBI:57841"/>
        <dbReference type="ChEBI" id="CHEBI:62899"/>
        <dbReference type="EC" id="2.5.1.3"/>
    </reaction>
</comment>
<feature type="binding site" evidence="9">
    <location>
        <position position="250"/>
    </location>
    <ligand>
        <name>4-amino-2-methyl-5-(diphosphooxymethyl)pyrimidine</name>
        <dbReference type="ChEBI" id="CHEBI:57841"/>
    </ligand>
</feature>
<comment type="catalytic activity">
    <reaction evidence="6 9 10">
        <text>4-methyl-5-(2-phosphooxyethyl)-thiazole + 4-amino-2-methyl-5-(diphosphooxymethyl)pyrimidine + H(+) = thiamine phosphate + diphosphate</text>
        <dbReference type="Rhea" id="RHEA:22328"/>
        <dbReference type="ChEBI" id="CHEBI:15378"/>
        <dbReference type="ChEBI" id="CHEBI:33019"/>
        <dbReference type="ChEBI" id="CHEBI:37575"/>
        <dbReference type="ChEBI" id="CHEBI:57841"/>
        <dbReference type="ChEBI" id="CHEBI:58296"/>
        <dbReference type="EC" id="2.5.1.3"/>
    </reaction>
</comment>
<comment type="caution">
    <text evidence="14">The sequence shown here is derived from an EMBL/GenBank/DDBJ whole genome shotgun (WGS) entry which is preliminary data.</text>
</comment>
<feature type="binding site" evidence="9">
    <location>
        <position position="231"/>
    </location>
    <ligand>
        <name>Mg(2+)</name>
        <dbReference type="ChEBI" id="CHEBI:18420"/>
    </ligand>
</feature>
<dbReference type="InterPro" id="IPR013785">
    <property type="entry name" value="Aldolase_TIM"/>
</dbReference>
<comment type="pathway">
    <text evidence="1 9 11">Cofactor biosynthesis; thiamine diphosphate biosynthesis; thiamine phosphate from 4-amino-2-methyl-5-diphosphomethylpyrimidine and 4-methyl-5-(2-phosphoethyl)-thiazole: step 1/1.</text>
</comment>
<evidence type="ECO:0000313" key="14">
    <source>
        <dbReference type="EMBL" id="MFA9477093.1"/>
    </source>
</evidence>
<name>A0ABV4U2H6_9BACT</name>
<accession>A0ABV4U2H6</accession>
<evidence type="ECO:0000256" key="7">
    <source>
        <dbReference type="ARBA" id="ARBA00047851"/>
    </source>
</evidence>
<keyword evidence="5 9" id="KW-0784">Thiamine biosynthesis</keyword>
<reference evidence="14 15" key="1">
    <citation type="submission" date="2024-08" db="EMBL/GenBank/DDBJ databases">
        <title>Whole-genome sequencing of halo(alkali)philic microorganisms from hypersaline lakes.</title>
        <authorList>
            <person name="Sorokin D.Y."/>
            <person name="Merkel A.Y."/>
            <person name="Messina E."/>
            <person name="Yakimov M."/>
        </authorList>
    </citation>
    <scope>NUCLEOTIDE SEQUENCE [LARGE SCALE GENOMIC DNA]</scope>
    <source>
        <strain evidence="14 15">AB-hyl4</strain>
    </source>
</reference>
<dbReference type="Gene3D" id="3.20.20.70">
    <property type="entry name" value="Aldolase class I"/>
    <property type="match status" value="1"/>
</dbReference>
<feature type="binding site" evidence="9">
    <location>
        <position position="212"/>
    </location>
    <ligand>
        <name>Mg(2+)</name>
        <dbReference type="ChEBI" id="CHEBI:18420"/>
    </ligand>
</feature>
<evidence type="ECO:0000256" key="4">
    <source>
        <dbReference type="ARBA" id="ARBA00022842"/>
    </source>
</evidence>
<keyword evidence="4 9" id="KW-0460">Magnesium</keyword>
<dbReference type="InterPro" id="IPR016229">
    <property type="entry name" value="TMP_synthase_cyanobac_bac"/>
</dbReference>
<proteinExistence type="inferred from homology"/>
<feature type="binding site" evidence="9">
    <location>
        <begin position="276"/>
        <end position="278"/>
    </location>
    <ligand>
        <name>2-[(2R,5Z)-2-carboxy-4-methylthiazol-5(2H)-ylidene]ethyl phosphate</name>
        <dbReference type="ChEBI" id="CHEBI:62899"/>
    </ligand>
</feature>